<dbReference type="Proteomes" id="UP000887575">
    <property type="component" value="Unassembled WGS sequence"/>
</dbReference>
<dbReference type="WBParaSite" id="MBELARI_LOCUS9626">
    <property type="protein sequence ID" value="MBELARI_LOCUS9626"/>
    <property type="gene ID" value="MBELARI_LOCUS9626"/>
</dbReference>
<evidence type="ECO:0000313" key="1">
    <source>
        <dbReference type="Proteomes" id="UP000887575"/>
    </source>
</evidence>
<name>A0AAF3FQX5_9BILA</name>
<dbReference type="SUPFAM" id="SSF53649">
    <property type="entry name" value="Alkaline phosphatase-like"/>
    <property type="match status" value="2"/>
</dbReference>
<organism evidence="1 2">
    <name type="scientific">Mesorhabditis belari</name>
    <dbReference type="NCBI Taxonomy" id="2138241"/>
    <lineage>
        <taxon>Eukaryota</taxon>
        <taxon>Metazoa</taxon>
        <taxon>Ecdysozoa</taxon>
        <taxon>Nematoda</taxon>
        <taxon>Chromadorea</taxon>
        <taxon>Rhabditida</taxon>
        <taxon>Rhabditina</taxon>
        <taxon>Rhabditomorpha</taxon>
        <taxon>Rhabditoidea</taxon>
        <taxon>Rhabditidae</taxon>
        <taxon>Mesorhabditinae</taxon>
        <taxon>Mesorhabditis</taxon>
    </lineage>
</organism>
<dbReference type="InterPro" id="IPR017850">
    <property type="entry name" value="Alkaline_phosphatase_core_sf"/>
</dbReference>
<accession>A0AAF3FQX5</accession>
<keyword evidence="1" id="KW-1185">Reference proteome</keyword>
<dbReference type="CDD" id="cd16021">
    <property type="entry name" value="ALP_like"/>
    <property type="match status" value="1"/>
</dbReference>
<evidence type="ECO:0000313" key="2">
    <source>
        <dbReference type="WBParaSite" id="MBELARI_LOCUS9626"/>
    </source>
</evidence>
<dbReference type="Pfam" id="PF02995">
    <property type="entry name" value="DUF229"/>
    <property type="match status" value="1"/>
</dbReference>
<dbReference type="PANTHER" id="PTHR10974:SF6">
    <property type="entry name" value="PROTEIN CBG19234"/>
    <property type="match status" value="1"/>
</dbReference>
<sequence>MLVLDSTSRTQFLRHAPKTVKKMNDMEFVILNGYNKVGDNSNVNLLPIIAHQLAVTKSYPLLTKDGQIELAKILPINASIDPDTIDFIWKEMKARGCETLFNDDIMHRSRGILHYPAKYFLPGFSRPPADHYYRPFYTNFYTETENHWKICYEGRQMPEEFADPWFHFTRFTADRYAFGFNFITSMTHDDPNNLQVIDEYLAKRLELLDNADALENTVLLIMGDHGQRLNGMTHDDPNNLQVIDEYLAKRLELLDNADALENTVLLIMGDHGQRLNGATQTFAGRIEERTPLMAIYLPKRLRELFPEESQTLLDNSNRFTSNFDVHEMLLDFIEGKIGDKRKRRDDARGTSLFLPIPSTRSCLENNVVEFGFIEAHCSMKTTRDEKLSILFRLKHRFNSNEFSITIPPLIRDSQNVTLFGLNFCF</sequence>
<reference evidence="2" key="1">
    <citation type="submission" date="2024-02" db="UniProtKB">
        <authorList>
            <consortium name="WormBaseParasite"/>
        </authorList>
    </citation>
    <scope>IDENTIFICATION</scope>
</reference>
<dbReference type="InterPro" id="IPR004245">
    <property type="entry name" value="DUF229"/>
</dbReference>
<dbReference type="Gene3D" id="3.40.720.10">
    <property type="entry name" value="Alkaline Phosphatase, subunit A"/>
    <property type="match status" value="2"/>
</dbReference>
<dbReference type="PANTHER" id="PTHR10974">
    <property type="entry name" value="FI08016P-RELATED"/>
    <property type="match status" value="1"/>
</dbReference>
<proteinExistence type="predicted"/>
<dbReference type="AlphaFoldDB" id="A0AAF3FQX5"/>
<protein>
    <submittedName>
        <fullName evidence="2">Uncharacterized protein</fullName>
    </submittedName>
</protein>
<dbReference type="GO" id="GO:0005615">
    <property type="term" value="C:extracellular space"/>
    <property type="evidence" value="ECO:0007669"/>
    <property type="project" value="TreeGrafter"/>
</dbReference>